<dbReference type="Proteomes" id="UP001569904">
    <property type="component" value="Unassembled WGS sequence"/>
</dbReference>
<evidence type="ECO:0000313" key="3">
    <source>
        <dbReference type="EMBL" id="MFA1556360.1"/>
    </source>
</evidence>
<gene>
    <name evidence="3" type="ORF">SM436_21945</name>
</gene>
<protein>
    <submittedName>
        <fullName evidence="3">CU044_5270 family protein</fullName>
    </submittedName>
</protein>
<evidence type="ECO:0000256" key="1">
    <source>
        <dbReference type="SAM" id="MobiDB-lite"/>
    </source>
</evidence>
<feature type="region of interest" description="Disordered" evidence="1">
    <location>
        <begin position="187"/>
        <end position="207"/>
    </location>
</feature>
<keyword evidence="2" id="KW-1133">Transmembrane helix</keyword>
<dbReference type="RefSeq" id="WP_371943063.1">
    <property type="nucleotide sequence ID" value="NZ_JAXCEH010000015.1"/>
</dbReference>
<accession>A0ABV4R0D9</accession>
<evidence type="ECO:0000256" key="2">
    <source>
        <dbReference type="SAM" id="Phobius"/>
    </source>
</evidence>
<dbReference type="EMBL" id="JAXCEH010000015">
    <property type="protein sequence ID" value="MFA1556360.1"/>
    <property type="molecule type" value="Genomic_DNA"/>
</dbReference>
<reference evidence="3 4" key="1">
    <citation type="submission" date="2023-11" db="EMBL/GenBank/DDBJ databases">
        <title>Actinomadura monticuli sp. nov., isolated from volcanic ash.</title>
        <authorList>
            <person name="Lee S.D."/>
            <person name="Yang H."/>
            <person name="Kim I.S."/>
        </authorList>
    </citation>
    <scope>NUCLEOTIDE SEQUENCE [LARGE SCALE GENOMIC DNA]</scope>
    <source>
        <strain evidence="3 4">DSM 45346</strain>
    </source>
</reference>
<dbReference type="InterPro" id="IPR047789">
    <property type="entry name" value="CU044_5270-like"/>
</dbReference>
<keyword evidence="4" id="KW-1185">Reference proteome</keyword>
<keyword evidence="2" id="KW-0812">Transmembrane</keyword>
<name>A0ABV4R0D9_9ACTN</name>
<evidence type="ECO:0000313" key="4">
    <source>
        <dbReference type="Proteomes" id="UP001569904"/>
    </source>
</evidence>
<proteinExistence type="predicted"/>
<dbReference type="NCBIfam" id="NF038083">
    <property type="entry name" value="CU044_5270_fam"/>
    <property type="match status" value="1"/>
</dbReference>
<keyword evidence="2" id="KW-0472">Membrane</keyword>
<organism evidence="3 4">
    <name type="scientific">Actinomadura chokoriensis</name>
    <dbReference type="NCBI Taxonomy" id="454156"/>
    <lineage>
        <taxon>Bacteria</taxon>
        <taxon>Bacillati</taxon>
        <taxon>Actinomycetota</taxon>
        <taxon>Actinomycetes</taxon>
        <taxon>Streptosporangiales</taxon>
        <taxon>Thermomonosporaceae</taxon>
        <taxon>Actinomadura</taxon>
    </lineage>
</organism>
<comment type="caution">
    <text evidence="3">The sequence shown here is derived from an EMBL/GenBank/DDBJ whole genome shotgun (WGS) entry which is preliminary data.</text>
</comment>
<sequence>MRDMLNVLREAMPAELDPDLPVDEGVRRAELARAMAGAQGAQAAPERRRVRPVWGLSLAGAVAAGAIVAASLVATGGDPAGVAPPGPGAGGAGPALDAKTVLLAAAEKADGQSDTMLAYWHRATISSHLYMVGTGTEQYGVVVRDRAEIWAPGKPGVPSWTLQQNLGAKPATMADVAAWRRAGSPAAFKITVPPPPNTKPATGRTKSFTVKSAPGRAEVNSAPLVDGDKMFWLGRNVSVKDLRSLPSDPKRLKAELMRWYKGHDTESNLPMPADEWLYEVARGLVMDMPVKPEVRAAGFRMLAALPAVKSVGKATDSQGRTGDAIAVEKKTGRGLIRHQMIIDLSSGVALAYEDVMLAPAAGTRIPAGRTVDSTVMVTTEWTNSHPR</sequence>
<feature type="transmembrane region" description="Helical" evidence="2">
    <location>
        <begin position="53"/>
        <end position="74"/>
    </location>
</feature>